<proteinExistence type="predicted"/>
<keyword evidence="1" id="KW-0732">Signal</keyword>
<sequence>MIFLQILGEFCLEWWFSVPACCIQPATHPKNFILALKTQVFIASPGSSSLNPSPVSVSLLSPPREETMASNINQVLAILSIASLLALFPQADSTIFLDAPAAAPGPAPWLPVDAKTQMTRFIEATMVIASQKSEEYLQTIDNHVKDPATSGATRECLQECKEVYETAVDDMKNTMDNLRSENYYMANVDLSAILANVDTCRDCYREMVGEQPNANFDAWVIGIASDCLDKLETVVA</sequence>
<evidence type="ECO:0000313" key="3">
    <source>
        <dbReference type="EMBL" id="KAK1356820.1"/>
    </source>
</evidence>
<dbReference type="InterPro" id="IPR006501">
    <property type="entry name" value="Pectinesterase_inhib_dom"/>
</dbReference>
<dbReference type="NCBIfam" id="TIGR01614">
    <property type="entry name" value="PME_inhib"/>
    <property type="match status" value="1"/>
</dbReference>
<evidence type="ECO:0000256" key="1">
    <source>
        <dbReference type="SAM" id="SignalP"/>
    </source>
</evidence>
<dbReference type="GO" id="GO:0004857">
    <property type="term" value="F:enzyme inhibitor activity"/>
    <property type="evidence" value="ECO:0007669"/>
    <property type="project" value="InterPro"/>
</dbReference>
<feature type="domain" description="Pectinesterase inhibitor" evidence="2">
    <location>
        <begin position="118"/>
        <end position="228"/>
    </location>
</feature>
<organism evidence="3 4">
    <name type="scientific">Heracleum sosnowskyi</name>
    <dbReference type="NCBI Taxonomy" id="360622"/>
    <lineage>
        <taxon>Eukaryota</taxon>
        <taxon>Viridiplantae</taxon>
        <taxon>Streptophyta</taxon>
        <taxon>Embryophyta</taxon>
        <taxon>Tracheophyta</taxon>
        <taxon>Spermatophyta</taxon>
        <taxon>Magnoliopsida</taxon>
        <taxon>eudicotyledons</taxon>
        <taxon>Gunneridae</taxon>
        <taxon>Pentapetalae</taxon>
        <taxon>asterids</taxon>
        <taxon>campanulids</taxon>
        <taxon>Apiales</taxon>
        <taxon>Apiaceae</taxon>
        <taxon>Apioideae</taxon>
        <taxon>apioid superclade</taxon>
        <taxon>Tordylieae</taxon>
        <taxon>Tordyliinae</taxon>
        <taxon>Heracleum</taxon>
    </lineage>
</organism>
<reference evidence="3" key="1">
    <citation type="submission" date="2023-02" db="EMBL/GenBank/DDBJ databases">
        <title>Genome of toxic invasive species Heracleum sosnowskyi carries increased number of genes despite the absence of recent whole-genome duplications.</title>
        <authorList>
            <person name="Schelkunov M."/>
            <person name="Shtratnikova V."/>
            <person name="Makarenko M."/>
            <person name="Klepikova A."/>
            <person name="Omelchenko D."/>
            <person name="Novikova G."/>
            <person name="Obukhova E."/>
            <person name="Bogdanov V."/>
            <person name="Penin A."/>
            <person name="Logacheva M."/>
        </authorList>
    </citation>
    <scope>NUCLEOTIDE SEQUENCE</scope>
    <source>
        <strain evidence="3">Hsosn_3</strain>
        <tissue evidence="3">Leaf</tissue>
    </source>
</reference>
<protein>
    <submittedName>
        <fullName evidence="3">PMEI domain-containing protein</fullName>
    </submittedName>
</protein>
<dbReference type="Gene3D" id="1.20.140.40">
    <property type="entry name" value="Invertase/pectin methylesterase inhibitor family protein"/>
    <property type="match status" value="1"/>
</dbReference>
<feature type="chain" id="PRO_5042092357" evidence="1">
    <location>
        <begin position="23"/>
        <end position="236"/>
    </location>
</feature>
<keyword evidence="4" id="KW-1185">Reference proteome</keyword>
<dbReference type="EMBL" id="JAUIZM010000011">
    <property type="protein sequence ID" value="KAK1356820.1"/>
    <property type="molecule type" value="Genomic_DNA"/>
</dbReference>
<evidence type="ECO:0000259" key="2">
    <source>
        <dbReference type="Pfam" id="PF04043"/>
    </source>
</evidence>
<dbReference type="AlphaFoldDB" id="A0AAD8M020"/>
<accession>A0AAD8M020</accession>
<comment type="caution">
    <text evidence="3">The sequence shown here is derived from an EMBL/GenBank/DDBJ whole genome shotgun (WGS) entry which is preliminary data.</text>
</comment>
<dbReference type="Proteomes" id="UP001237642">
    <property type="component" value="Unassembled WGS sequence"/>
</dbReference>
<name>A0AAD8M020_9APIA</name>
<gene>
    <name evidence="3" type="ORF">POM88_050076</name>
</gene>
<feature type="signal peptide" evidence="1">
    <location>
        <begin position="1"/>
        <end position="22"/>
    </location>
</feature>
<dbReference type="SUPFAM" id="SSF101148">
    <property type="entry name" value="Plant invertase/pectin methylesterase inhibitor"/>
    <property type="match status" value="1"/>
</dbReference>
<dbReference type="Pfam" id="PF04043">
    <property type="entry name" value="PMEI"/>
    <property type="match status" value="1"/>
</dbReference>
<dbReference type="InterPro" id="IPR035513">
    <property type="entry name" value="Invertase/methylesterase_inhib"/>
</dbReference>
<dbReference type="CDD" id="cd15800">
    <property type="entry name" value="PMEI-like_2"/>
    <property type="match status" value="1"/>
</dbReference>
<reference evidence="3" key="2">
    <citation type="submission" date="2023-05" db="EMBL/GenBank/DDBJ databases">
        <authorList>
            <person name="Schelkunov M.I."/>
        </authorList>
    </citation>
    <scope>NUCLEOTIDE SEQUENCE</scope>
    <source>
        <strain evidence="3">Hsosn_3</strain>
        <tissue evidence="3">Leaf</tissue>
    </source>
</reference>
<evidence type="ECO:0000313" key="4">
    <source>
        <dbReference type="Proteomes" id="UP001237642"/>
    </source>
</evidence>